<dbReference type="EMBL" id="APPN01000018">
    <property type="protein sequence ID" value="ENV35539.1"/>
    <property type="molecule type" value="Genomic_DNA"/>
</dbReference>
<evidence type="ECO:0000256" key="4">
    <source>
        <dbReference type="ARBA" id="ARBA00022764"/>
    </source>
</evidence>
<dbReference type="Gene3D" id="3.10.450.70">
    <property type="entry name" value="Disulphide bond isomerase, DsbC/G, N-terminal"/>
    <property type="match status" value="1"/>
</dbReference>
<dbReference type="eggNOG" id="COG1651">
    <property type="taxonomic scope" value="Bacteria"/>
</dbReference>
<evidence type="ECO:0000256" key="6">
    <source>
        <dbReference type="ARBA" id="ARBA00023284"/>
    </source>
</evidence>
<dbReference type="Gene3D" id="3.40.30.10">
    <property type="entry name" value="Glutaredoxin"/>
    <property type="match status" value="1"/>
</dbReference>
<organism evidence="10 11">
    <name type="scientific">Acinetobacter gerneri DSM 14967 = CIP 107464 = MTCC 9824</name>
    <dbReference type="NCBI Taxonomy" id="1120926"/>
    <lineage>
        <taxon>Bacteria</taxon>
        <taxon>Pseudomonadati</taxon>
        <taxon>Pseudomonadota</taxon>
        <taxon>Gammaproteobacteria</taxon>
        <taxon>Moraxellales</taxon>
        <taxon>Moraxellaceae</taxon>
        <taxon>Acinetobacter</taxon>
    </lineage>
</organism>
<dbReference type="Pfam" id="PF10411">
    <property type="entry name" value="DsbC_N"/>
    <property type="match status" value="1"/>
</dbReference>
<protein>
    <recommendedName>
        <fullName evidence="7">Thiol:disulfide interchange protein</fullName>
    </recommendedName>
</protein>
<evidence type="ECO:0000256" key="7">
    <source>
        <dbReference type="RuleBase" id="RU364038"/>
    </source>
</evidence>
<keyword evidence="4 7" id="KW-0574">Periplasm</keyword>
<evidence type="ECO:0000256" key="5">
    <source>
        <dbReference type="ARBA" id="ARBA00023157"/>
    </source>
</evidence>
<comment type="subcellular location">
    <subcellularLocation>
        <location evidence="1 7">Periplasm</location>
    </subcellularLocation>
</comment>
<evidence type="ECO:0000313" key="10">
    <source>
        <dbReference type="EMBL" id="ENV35539.1"/>
    </source>
</evidence>
<feature type="domain" description="Thioredoxin-like fold" evidence="9">
    <location>
        <begin position="118"/>
        <end position="237"/>
    </location>
</feature>
<dbReference type="GO" id="GO:0042597">
    <property type="term" value="C:periplasmic space"/>
    <property type="evidence" value="ECO:0007669"/>
    <property type="project" value="UniProtKB-SubCell"/>
</dbReference>
<dbReference type="InterPro" id="IPR033954">
    <property type="entry name" value="DiS-bond_Isoase_DsbC/G"/>
</dbReference>
<evidence type="ECO:0000256" key="2">
    <source>
        <dbReference type="ARBA" id="ARBA00009813"/>
    </source>
</evidence>
<dbReference type="SUPFAM" id="SSF54423">
    <property type="entry name" value="DsbC/DsbG N-terminal domain-like"/>
    <property type="match status" value="1"/>
</dbReference>
<dbReference type="InterPro" id="IPR017937">
    <property type="entry name" value="Thioredoxin_CS"/>
</dbReference>
<evidence type="ECO:0000256" key="3">
    <source>
        <dbReference type="ARBA" id="ARBA00022729"/>
    </source>
</evidence>
<dbReference type="InterPro" id="IPR051470">
    <property type="entry name" value="Thiol:disulfide_interchange"/>
</dbReference>
<evidence type="ECO:0000313" key="11">
    <source>
        <dbReference type="Proteomes" id="UP000013117"/>
    </source>
</evidence>
<dbReference type="CDD" id="cd03020">
    <property type="entry name" value="DsbA_DsbC_DsbG"/>
    <property type="match status" value="1"/>
</dbReference>
<dbReference type="HOGENOM" id="CLU_083593_1_1_6"/>
<dbReference type="PANTHER" id="PTHR35272">
    <property type="entry name" value="THIOL:DISULFIDE INTERCHANGE PROTEIN DSBC-RELATED"/>
    <property type="match status" value="1"/>
</dbReference>
<dbReference type="SUPFAM" id="SSF52833">
    <property type="entry name" value="Thioredoxin-like"/>
    <property type="match status" value="1"/>
</dbReference>
<evidence type="ECO:0000259" key="9">
    <source>
        <dbReference type="Pfam" id="PF13098"/>
    </source>
</evidence>
<evidence type="ECO:0000256" key="1">
    <source>
        <dbReference type="ARBA" id="ARBA00004418"/>
    </source>
</evidence>
<reference evidence="10 11" key="1">
    <citation type="submission" date="2013-02" db="EMBL/GenBank/DDBJ databases">
        <title>The Genome Sequence of Acinetobacter gerneri CIP 107464.</title>
        <authorList>
            <consortium name="The Broad Institute Genome Sequencing Platform"/>
            <consortium name="The Broad Institute Genome Sequencing Center for Infectious Disease"/>
            <person name="Cerqueira G."/>
            <person name="Feldgarden M."/>
            <person name="Courvalin P."/>
            <person name="Perichon B."/>
            <person name="Grillot-Courvalin C."/>
            <person name="Clermont D."/>
            <person name="Rocha E."/>
            <person name="Yoon E.-J."/>
            <person name="Nemec A."/>
            <person name="Walker B."/>
            <person name="Young S.K."/>
            <person name="Zeng Q."/>
            <person name="Gargeya S."/>
            <person name="Fitzgerald M."/>
            <person name="Haas B."/>
            <person name="Abouelleil A."/>
            <person name="Alvarado L."/>
            <person name="Arachchi H.M."/>
            <person name="Berlin A.M."/>
            <person name="Chapman S.B."/>
            <person name="Dewar J."/>
            <person name="Goldberg J."/>
            <person name="Griggs A."/>
            <person name="Gujja S."/>
            <person name="Hansen M."/>
            <person name="Howarth C."/>
            <person name="Imamovic A."/>
            <person name="Larimer J."/>
            <person name="McCowan C."/>
            <person name="Murphy C."/>
            <person name="Neiman D."/>
            <person name="Pearson M."/>
            <person name="Priest M."/>
            <person name="Roberts A."/>
            <person name="Saif S."/>
            <person name="Shea T."/>
            <person name="Sisk P."/>
            <person name="Sykes S."/>
            <person name="Wortman J."/>
            <person name="Nusbaum C."/>
            <person name="Birren B."/>
        </authorList>
    </citation>
    <scope>NUCLEOTIDE SEQUENCE [LARGE SCALE GENOMIC DNA]</scope>
    <source>
        <strain evidence="10 11">CIP 107464</strain>
    </source>
</reference>
<dbReference type="PATRIC" id="fig|1120926.3.peg.208"/>
<keyword evidence="11" id="KW-1185">Reference proteome</keyword>
<dbReference type="AlphaFoldDB" id="N8ZP75"/>
<gene>
    <name evidence="10" type="ORF">F960_00221</name>
</gene>
<feature type="signal peptide" evidence="7">
    <location>
        <begin position="1"/>
        <end position="26"/>
    </location>
</feature>
<dbReference type="InterPro" id="IPR018950">
    <property type="entry name" value="DiS-bond_isomerase_DsbC/G_N"/>
</dbReference>
<feature type="domain" description="Disulphide bond isomerase DsbC/G N-terminal" evidence="8">
    <location>
        <begin position="24"/>
        <end position="89"/>
    </location>
</feature>
<keyword evidence="3 7" id="KW-0732">Signal</keyword>
<keyword evidence="6 7" id="KW-0676">Redox-active center</keyword>
<keyword evidence="5" id="KW-1015">Disulfide bond</keyword>
<dbReference type="Proteomes" id="UP000013117">
    <property type="component" value="Unassembled WGS sequence"/>
</dbReference>
<comment type="function">
    <text evidence="7">Required for disulfide bond formation in some periplasmic proteins. Acts by transferring its disulfide bond to other proteins and is reduced in the process.</text>
</comment>
<sequence>MKEPNEMLNKLLPIVLGMSLASLSFASPDSVKYKLTKQYPNVKIDNLKSTEMQGLYSGTLDNQIVYVDENAEHIFIGSMIRLKDQHNLTKDLVLKNKPNSGEIDFNSLPKQDAIKVVRGSGKRQLAIFSDPNCPYCKALEGNLAKLNDVTIYTFIYPIKAESIIPSKQVWCSANKEYAWKSLLQYSIKPSAPANCETPIERNLELGRRLGLNGTPAIIFSNGTKVMGAYPAEKIEQIWKQLGL</sequence>
<dbReference type="Pfam" id="PF13098">
    <property type="entry name" value="Thioredoxin_2"/>
    <property type="match status" value="1"/>
</dbReference>
<dbReference type="InterPro" id="IPR036249">
    <property type="entry name" value="Thioredoxin-like_sf"/>
</dbReference>
<dbReference type="PANTHER" id="PTHR35272:SF3">
    <property type="entry name" value="THIOL:DISULFIDE INTERCHANGE PROTEIN DSBC"/>
    <property type="match status" value="1"/>
</dbReference>
<comment type="caution">
    <text evidence="10">The sequence shown here is derived from an EMBL/GenBank/DDBJ whole genome shotgun (WGS) entry which is preliminary data.</text>
</comment>
<feature type="chain" id="PRO_5010003296" description="Thiol:disulfide interchange protein" evidence="7">
    <location>
        <begin position="27"/>
        <end position="243"/>
    </location>
</feature>
<name>N8ZP75_9GAMM</name>
<proteinExistence type="inferred from homology"/>
<dbReference type="STRING" id="202952.GCA_000747725_01539"/>
<evidence type="ECO:0000259" key="8">
    <source>
        <dbReference type="Pfam" id="PF10411"/>
    </source>
</evidence>
<accession>N8ZP75</accession>
<dbReference type="InterPro" id="IPR009094">
    <property type="entry name" value="DiS-bond_isomerase_DsbC/G_N_sf"/>
</dbReference>
<comment type="similarity">
    <text evidence="2 7">Belongs to the thioredoxin family. DsbC subfamily.</text>
</comment>
<dbReference type="PROSITE" id="PS00194">
    <property type="entry name" value="THIOREDOXIN_1"/>
    <property type="match status" value="1"/>
</dbReference>
<dbReference type="InterPro" id="IPR012336">
    <property type="entry name" value="Thioredoxin-like_fold"/>
</dbReference>